<dbReference type="OrthoDB" id="103281at2"/>
<feature type="region of interest" description="Disordered" evidence="1">
    <location>
        <begin position="398"/>
        <end position="417"/>
    </location>
</feature>
<evidence type="ECO:0008006" key="5">
    <source>
        <dbReference type="Google" id="ProtNLM"/>
    </source>
</evidence>
<feature type="region of interest" description="Disordered" evidence="1">
    <location>
        <begin position="499"/>
        <end position="529"/>
    </location>
</feature>
<evidence type="ECO:0000256" key="2">
    <source>
        <dbReference type="SAM" id="Phobius"/>
    </source>
</evidence>
<feature type="compositionally biased region" description="Basic and acidic residues" evidence="1">
    <location>
        <begin position="502"/>
        <end position="523"/>
    </location>
</feature>
<dbReference type="EMBL" id="CP042806">
    <property type="protein sequence ID" value="QEE31535.1"/>
    <property type="molecule type" value="Genomic_DNA"/>
</dbReference>
<proteinExistence type="predicted"/>
<gene>
    <name evidence="3" type="ORF">FTW19_25155</name>
</gene>
<evidence type="ECO:0000313" key="4">
    <source>
        <dbReference type="Proteomes" id="UP000321820"/>
    </source>
</evidence>
<sequence>MQWVGIAVVLGLLIFGGATWWLVRHAEPLMRQRIIDTLSARFQSPVELDEFHVTAAKGLGVEGKGLRIMYLIEVNAQGQQREEPMLAIDEFRFHTTLANLRKSPMHVGEVYVTGLHLRKPPKEDRKITPPEPKKPPKESIVVDRIIVDHADLVMETHKENKEPLEWDIAHMVLVDVGAKRPFDYTATLVNPKPLGDIASKGHFGPWNIFVPGDTPLDGVYEFSRADLSTTKGIAGILSSKGSFGGTLDNIVADGETDTPDFRLDVSEHPVPLHTKYHAIIDGTNGDVLLQPVEAWLLKSYFVCVGHVINNKNPKGKDIRLDVVMPKARIEDMLRLGVKTSPPLMTGGFKMKTRLHIPPGDVAIAKKLELTDGTFEIHGAHFTSDRIQEKIDALSMRAQGRPKEANVQGTAGFDTPSDMRGSFQLKNGIINVPSLRYDMPGAQVLMLGQYSTDGNTFDFVGKVRTKARISQMVTGWKGWLLKPADPFFKKHGAGAEIPVKINGTKDEPHFGTDFKDDRTKDLGKDLPPPQ</sequence>
<organism evidence="3 4">
    <name type="scientific">Terriglobus albidus</name>
    <dbReference type="NCBI Taxonomy" id="1592106"/>
    <lineage>
        <taxon>Bacteria</taxon>
        <taxon>Pseudomonadati</taxon>
        <taxon>Acidobacteriota</taxon>
        <taxon>Terriglobia</taxon>
        <taxon>Terriglobales</taxon>
        <taxon>Acidobacteriaceae</taxon>
        <taxon>Terriglobus</taxon>
    </lineage>
</organism>
<feature type="transmembrane region" description="Helical" evidence="2">
    <location>
        <begin position="6"/>
        <end position="23"/>
    </location>
</feature>
<dbReference type="AlphaFoldDB" id="A0A5B9EKC7"/>
<keyword evidence="2" id="KW-0812">Transmembrane</keyword>
<reference evidence="3 4" key="1">
    <citation type="submission" date="2019-08" db="EMBL/GenBank/DDBJ databases">
        <title>Complete genome sequence of Terriglobus albidus strain ORNL.</title>
        <authorList>
            <person name="Podar M."/>
        </authorList>
    </citation>
    <scope>NUCLEOTIDE SEQUENCE [LARGE SCALE GENOMIC DNA]</scope>
    <source>
        <strain evidence="3 4">ORNL</strain>
    </source>
</reference>
<dbReference type="KEGG" id="talb:FTW19_25155"/>
<dbReference type="Proteomes" id="UP000321820">
    <property type="component" value="Chromosome"/>
</dbReference>
<evidence type="ECO:0000256" key="1">
    <source>
        <dbReference type="SAM" id="MobiDB-lite"/>
    </source>
</evidence>
<accession>A0A5B9EKC7</accession>
<keyword evidence="4" id="KW-1185">Reference proteome</keyword>
<name>A0A5B9EKC7_9BACT</name>
<keyword evidence="2" id="KW-0472">Membrane</keyword>
<protein>
    <recommendedName>
        <fullName evidence="5">AsmA-like C-terminal domain-containing protein</fullName>
    </recommendedName>
</protein>
<keyword evidence="2" id="KW-1133">Transmembrane helix</keyword>
<evidence type="ECO:0000313" key="3">
    <source>
        <dbReference type="EMBL" id="QEE31535.1"/>
    </source>
</evidence>